<reference evidence="1" key="1">
    <citation type="submission" date="2018-11" db="EMBL/GenBank/DDBJ databases">
        <authorList>
            <consortium name="Pathogen Informatics"/>
        </authorList>
    </citation>
    <scope>NUCLEOTIDE SEQUENCE [LARGE SCALE GENOMIC DNA]</scope>
</reference>
<name>A0A3P7GNN3_TOXCA</name>
<dbReference type="AlphaFoldDB" id="A0A3P7GNN3"/>
<dbReference type="Gene3D" id="3.40.570.10">
    <property type="entry name" value="Extracellular Endonuclease, subunit A"/>
    <property type="match status" value="1"/>
</dbReference>
<dbReference type="EMBL" id="UYWY01026304">
    <property type="protein sequence ID" value="VDM50361.1"/>
    <property type="molecule type" value="Genomic_DNA"/>
</dbReference>
<gene>
    <name evidence="1" type="ORF">TCNE_LOCUS19040</name>
</gene>
<dbReference type="SUPFAM" id="SSF54060">
    <property type="entry name" value="His-Me finger endonucleases"/>
    <property type="match status" value="1"/>
</dbReference>
<evidence type="ECO:0000313" key="1">
    <source>
        <dbReference type="EMBL" id="VDM50361.1"/>
    </source>
</evidence>
<sequence>MAIYEPLYVLDLQEQPSGTVDPIRCTVVHDQFERNCDRWNEKRRAASASPLQYYGLLANTHSTYNSVDRVQALLYDSFIDGPFMHLQNLTYRYVHKYGHVIVVTGTIFDYDSDGLADSVDVFRHSCYVHSYRNVYHFRLHELSEGLLHEQPSHVFRILLRCEDGRWSADGHSCYDAQQTRVLAFILPNTPDDLNCLVKITILYFKPRDYLLVNTARIRDIELLTGLEFFTDRNRYEESVAIQLRTYIMQTLWDY</sequence>
<proteinExistence type="predicted"/>
<accession>A0A3P7GNN3</accession>
<organism evidence="1">
    <name type="scientific">Toxocara canis</name>
    <name type="common">Canine roundworm</name>
    <dbReference type="NCBI Taxonomy" id="6265"/>
    <lineage>
        <taxon>Eukaryota</taxon>
        <taxon>Metazoa</taxon>
        <taxon>Ecdysozoa</taxon>
        <taxon>Nematoda</taxon>
        <taxon>Chromadorea</taxon>
        <taxon>Rhabditida</taxon>
        <taxon>Spirurina</taxon>
        <taxon>Ascaridomorpha</taxon>
        <taxon>Ascaridoidea</taxon>
        <taxon>Toxocaridae</taxon>
        <taxon>Toxocara</taxon>
    </lineage>
</organism>
<protein>
    <submittedName>
        <fullName evidence="1">Uncharacterized protein</fullName>
    </submittedName>
</protein>
<dbReference type="InterPro" id="IPR044929">
    <property type="entry name" value="DNA/RNA_non-sp_Endonuclease_sf"/>
</dbReference>
<dbReference type="InterPro" id="IPR044925">
    <property type="entry name" value="His-Me_finger_sf"/>
</dbReference>